<dbReference type="InterPro" id="IPR006634">
    <property type="entry name" value="TLC-dom"/>
</dbReference>
<dbReference type="Gene3D" id="1.10.10.60">
    <property type="entry name" value="Homeodomain-like"/>
    <property type="match status" value="1"/>
</dbReference>
<evidence type="ECO:0000256" key="3">
    <source>
        <dbReference type="ARBA" id="ARBA00004991"/>
    </source>
</evidence>
<accession>A0A5F8ASB8</accession>
<reference evidence="19" key="3">
    <citation type="submission" date="2025-08" db="UniProtKB">
        <authorList>
            <consortium name="Ensembl"/>
        </authorList>
    </citation>
    <scope>IDENTIFICATION</scope>
    <source>
        <strain evidence="19">17573</strain>
    </source>
</reference>
<keyword evidence="8 16" id="KW-1133">Transmembrane helix</keyword>
<dbReference type="SMART" id="SM00389">
    <property type="entry name" value="HOX"/>
    <property type="match status" value="1"/>
</dbReference>
<evidence type="ECO:0000313" key="20">
    <source>
        <dbReference type="Proteomes" id="UP000006718"/>
    </source>
</evidence>
<keyword evidence="5" id="KW-0808">Transferase</keyword>
<gene>
    <name evidence="19 21" type="primary">CERS4</name>
</gene>
<feature type="compositionally biased region" description="Basic residues" evidence="15">
    <location>
        <begin position="123"/>
        <end position="137"/>
    </location>
</feature>
<evidence type="ECO:0000256" key="5">
    <source>
        <dbReference type="ARBA" id="ARBA00022679"/>
    </source>
</evidence>
<dbReference type="CDD" id="cd00086">
    <property type="entry name" value="homeodomain"/>
    <property type="match status" value="1"/>
</dbReference>
<dbReference type="GO" id="GO:0005789">
    <property type="term" value="C:endoplasmic reticulum membrane"/>
    <property type="evidence" value="ECO:0007669"/>
    <property type="project" value="UniProtKB-SubCell"/>
</dbReference>
<dbReference type="InterPro" id="IPR001356">
    <property type="entry name" value="HD"/>
</dbReference>
<sequence length="595" mass="67942">MSRARASPAEEGTWEGTGETANKGEARADGARSGQCWVQRGEIRRRLETRGWTRARRAAGQRWAERERGRGREWGRGQGLGRGLVAPKGTSAWGTPRPLKALPLQVPRPAPGPASPGPQPSARPHRSGARAPPRPRPRGPAPASPHSSLFSPAGGRGPAGSRVRLPGAGFACLQLLRVPRQARRPQPRRRLSVRPAACAPRMLSSFNEWLWQHRFWLPPNVTWAELEDRDGRVYPHPQDMLAALPLALVLLAMRLAFERFIGLPLSQWLGVRDQTRRQVKPNATLEKHFLTEGHRPKEPQLSLLAARCGLTLRQTQRWFRRRRKQDRPQLTKKFCEASWRFLFYLSSFVGGLSVLYHESWLWAPVMCWENYPNQTLKPSLYWWYLLELAFYLSLLIRLPFDVKRKDFKEQVIHHFVVVILMTFSYSANLLRIGSLVLLLHDSADYLLEACKMVNYTQYQHVCDALFLIFSLVFFYTRLVLFPTQILYTTYYESLGNRGPFFGYYFCNGLLMLLQLLHVFWSCLILRMLCSFIKKGQMEKDIRSDVEESDSSEEEEAGAQEPLQLKNGAARGPRPAPTDGLRSRVAGRLTRHTTAT</sequence>
<keyword evidence="12 14" id="KW-0539">Nucleus</keyword>
<feature type="compositionally biased region" description="Low complexity" evidence="15">
    <location>
        <begin position="10"/>
        <end position="20"/>
    </location>
</feature>
<proteinExistence type="predicted"/>
<dbReference type="GO" id="GO:0050291">
    <property type="term" value="F:sphingosine N-acyltransferase activity"/>
    <property type="evidence" value="ECO:0007669"/>
    <property type="project" value="Ensembl"/>
</dbReference>
<organism evidence="19 20">
    <name type="scientific">Macaca mulatta</name>
    <name type="common">Rhesus macaque</name>
    <dbReference type="NCBI Taxonomy" id="9544"/>
    <lineage>
        <taxon>Eukaryota</taxon>
        <taxon>Metazoa</taxon>
        <taxon>Chordata</taxon>
        <taxon>Craniata</taxon>
        <taxon>Vertebrata</taxon>
        <taxon>Euteleostomi</taxon>
        <taxon>Mammalia</taxon>
        <taxon>Eutheria</taxon>
        <taxon>Euarchontoglires</taxon>
        <taxon>Primates</taxon>
        <taxon>Haplorrhini</taxon>
        <taxon>Catarrhini</taxon>
        <taxon>Cercopithecidae</taxon>
        <taxon>Cercopithecinae</taxon>
        <taxon>Macaca</taxon>
    </lineage>
</organism>
<dbReference type="STRING" id="9544.ENSMMUP00000080737"/>
<evidence type="ECO:0000256" key="2">
    <source>
        <dbReference type="ARBA" id="ARBA00004760"/>
    </source>
</evidence>
<evidence type="ECO:0000256" key="10">
    <source>
        <dbReference type="ARBA" id="ARBA00023136"/>
    </source>
</evidence>
<dbReference type="FunFam" id="1.10.10.60:FF:000020">
    <property type="entry name" value="Ceramide synthase 5"/>
    <property type="match status" value="1"/>
</dbReference>
<keyword evidence="10 13" id="KW-0472">Membrane</keyword>
<keyword evidence="7" id="KW-0256">Endoplasmic reticulum</keyword>
<feature type="transmembrane region" description="Helical" evidence="16">
    <location>
        <begin position="341"/>
        <end position="361"/>
    </location>
</feature>
<dbReference type="SUPFAM" id="SSF46689">
    <property type="entry name" value="Homeodomain-like"/>
    <property type="match status" value="1"/>
</dbReference>
<dbReference type="ExpressionAtlas" id="A0A5F8ASB8">
    <property type="expression patterns" value="baseline"/>
</dbReference>
<dbReference type="VGNC" id="VGNC:71077">
    <property type="gene designation" value="CERS4"/>
</dbReference>
<protein>
    <submittedName>
        <fullName evidence="19">Ceramide synthase 4</fullName>
    </submittedName>
</protein>
<evidence type="ECO:0000256" key="1">
    <source>
        <dbReference type="ARBA" id="ARBA00004477"/>
    </source>
</evidence>
<dbReference type="SMART" id="SM00724">
    <property type="entry name" value="TLC"/>
    <property type="match status" value="1"/>
</dbReference>
<keyword evidence="12 14" id="KW-0238">DNA-binding</keyword>
<feature type="domain" description="Homeobox" evidence="17">
    <location>
        <begin position="285"/>
        <end position="329"/>
    </location>
</feature>
<comment type="pathway">
    <text evidence="2">Lipid metabolism; sphingolipid metabolism.</text>
</comment>
<comment type="pathway">
    <text evidence="3">Sphingolipid metabolism.</text>
</comment>
<feature type="region of interest" description="Disordered" evidence="15">
    <location>
        <begin position="542"/>
        <end position="595"/>
    </location>
</feature>
<feature type="domain" description="TLC" evidence="18">
    <location>
        <begin position="332"/>
        <end position="533"/>
    </location>
</feature>
<dbReference type="GO" id="GO:0003677">
    <property type="term" value="F:DNA binding"/>
    <property type="evidence" value="ECO:0007669"/>
    <property type="project" value="UniProtKB-UniRule"/>
</dbReference>
<dbReference type="FunCoup" id="A0A5F8ASB8">
    <property type="interactions" value="503"/>
</dbReference>
<dbReference type="GO" id="GO:0005634">
    <property type="term" value="C:nucleus"/>
    <property type="evidence" value="ECO:0007669"/>
    <property type="project" value="UniProtKB-SubCell"/>
</dbReference>
<feature type="compositionally biased region" description="Pro residues" evidence="15">
    <location>
        <begin position="106"/>
        <end position="121"/>
    </location>
</feature>
<keyword evidence="9" id="KW-0443">Lipid metabolism</keyword>
<evidence type="ECO:0000256" key="9">
    <source>
        <dbReference type="ARBA" id="ARBA00023098"/>
    </source>
</evidence>
<evidence type="ECO:0000256" key="13">
    <source>
        <dbReference type="PROSITE-ProRule" id="PRU00205"/>
    </source>
</evidence>
<evidence type="ECO:0000256" key="6">
    <source>
        <dbReference type="ARBA" id="ARBA00022692"/>
    </source>
</evidence>
<feature type="compositionally biased region" description="Basic and acidic residues" evidence="15">
    <location>
        <begin position="41"/>
        <end position="51"/>
    </location>
</feature>
<feature type="transmembrane region" description="Helical" evidence="16">
    <location>
        <begin position="501"/>
        <end position="520"/>
    </location>
</feature>
<evidence type="ECO:0000256" key="12">
    <source>
        <dbReference type="PROSITE-ProRule" id="PRU00108"/>
    </source>
</evidence>
<evidence type="ECO:0000259" key="17">
    <source>
        <dbReference type="PROSITE" id="PS50071"/>
    </source>
</evidence>
<dbReference type="InterPro" id="IPR016439">
    <property type="entry name" value="Lag1/Lac1-like"/>
</dbReference>
<evidence type="ECO:0000259" key="18">
    <source>
        <dbReference type="PROSITE" id="PS50922"/>
    </source>
</evidence>
<feature type="compositionally biased region" description="Acidic residues" evidence="15">
    <location>
        <begin position="546"/>
        <end position="557"/>
    </location>
</feature>
<reference evidence="19" key="4">
    <citation type="submission" date="2025-09" db="UniProtKB">
        <authorList>
            <consortium name="Ensembl"/>
        </authorList>
    </citation>
    <scope>IDENTIFICATION</scope>
    <source>
        <strain evidence="19">17573</strain>
    </source>
</reference>
<evidence type="ECO:0000256" key="7">
    <source>
        <dbReference type="ARBA" id="ARBA00022824"/>
    </source>
</evidence>
<dbReference type="InterPro" id="IPR009057">
    <property type="entry name" value="Homeodomain-like_sf"/>
</dbReference>
<dbReference type="Proteomes" id="UP000006718">
    <property type="component" value="Chromosome 19"/>
</dbReference>
<name>A0A5F8ASB8_MACMU</name>
<feature type="transmembrane region" description="Helical" evidence="16">
    <location>
        <begin position="458"/>
        <end position="480"/>
    </location>
</feature>
<evidence type="ECO:0000256" key="4">
    <source>
        <dbReference type="ARBA" id="ARBA00022516"/>
    </source>
</evidence>
<dbReference type="PANTHER" id="PTHR12560:SF6">
    <property type="entry name" value="CERAMIDE SYNTHASE 4"/>
    <property type="match status" value="1"/>
</dbReference>
<evidence type="ECO:0000256" key="8">
    <source>
        <dbReference type="ARBA" id="ARBA00022989"/>
    </source>
</evidence>
<evidence type="ECO:0000256" key="16">
    <source>
        <dbReference type="SAM" id="Phobius"/>
    </source>
</evidence>
<dbReference type="PROSITE" id="PS50922">
    <property type="entry name" value="TLC"/>
    <property type="match status" value="1"/>
</dbReference>
<feature type="transmembrane region" description="Helical" evidence="16">
    <location>
        <begin position="381"/>
        <end position="400"/>
    </location>
</feature>
<keyword evidence="20" id="KW-1185">Reference proteome</keyword>
<keyword evidence="12 14" id="KW-0371">Homeobox</keyword>
<dbReference type="UniPathway" id="UPA00222"/>
<feature type="DNA-binding region" description="Homeobox" evidence="12">
    <location>
        <begin position="287"/>
        <end position="330"/>
    </location>
</feature>
<reference evidence="19" key="2">
    <citation type="submission" date="2019-01" db="EMBL/GenBank/DDBJ databases">
        <authorList>
            <person name="Graves T."/>
            <person name="Eichler E.E."/>
            <person name="Wilson R.K."/>
        </authorList>
    </citation>
    <scope>NUCLEOTIDE SEQUENCE [LARGE SCALE GENOMIC DNA]</scope>
    <source>
        <strain evidence="19">17573</strain>
    </source>
</reference>
<keyword evidence="4" id="KW-0444">Lipid biosynthesis</keyword>
<evidence type="ECO:0000256" key="15">
    <source>
        <dbReference type="SAM" id="MobiDB-lite"/>
    </source>
</evidence>
<evidence type="ECO:0000313" key="21">
    <source>
        <dbReference type="VGNC" id="VGNC:71077"/>
    </source>
</evidence>
<feature type="compositionally biased region" description="Basic and acidic residues" evidence="15">
    <location>
        <begin position="63"/>
        <end position="75"/>
    </location>
</feature>
<dbReference type="AlphaFoldDB" id="A0A5F8ASB8"/>
<dbReference type="GeneTree" id="ENSGT01030000234515"/>
<feature type="region of interest" description="Disordered" evidence="15">
    <location>
        <begin position="1"/>
        <end position="162"/>
    </location>
</feature>
<comment type="subcellular location">
    <subcellularLocation>
        <location evidence="1">Endoplasmic reticulum membrane</location>
        <topology evidence="1">Multi-pass membrane protein</topology>
    </subcellularLocation>
    <subcellularLocation>
        <location evidence="12 14">Nucleus</location>
    </subcellularLocation>
</comment>
<evidence type="ECO:0000256" key="14">
    <source>
        <dbReference type="RuleBase" id="RU000682"/>
    </source>
</evidence>
<dbReference type="InParanoid" id="A0A5F8ASB8"/>
<dbReference type="Pfam" id="PF00046">
    <property type="entry name" value="Homeodomain"/>
    <property type="match status" value="1"/>
</dbReference>
<reference evidence="20" key="1">
    <citation type="journal article" date="2007" name="Science">
        <title>Evolutionary and biomedical insights from the rhesus macaque genome.</title>
        <authorList>
            <person name="Gibbs R.A."/>
            <person name="Rogers J."/>
            <person name="Katze M.G."/>
            <person name="Bumgarner R."/>
            <person name="Weinstock G.M."/>
            <person name="Mardis E.R."/>
            <person name="Remington K.A."/>
            <person name="Strausberg R.L."/>
            <person name="Venter J.C."/>
            <person name="Wilson R.K."/>
            <person name="Batzer M.A."/>
            <person name="Bustamante C.D."/>
            <person name="Eichler E.E."/>
            <person name="Hahn M.W."/>
            <person name="Hardison R.C."/>
            <person name="Makova K.D."/>
            <person name="Miller W."/>
            <person name="Milosavljevic A."/>
            <person name="Palermo R.E."/>
            <person name="Siepel A."/>
            <person name="Sikela J.M."/>
            <person name="Attaway T."/>
            <person name="Bell S."/>
            <person name="Bernard K.E."/>
            <person name="Buhay C.J."/>
            <person name="Chandrabose M.N."/>
            <person name="Dao M."/>
            <person name="Davis C."/>
            <person name="Delehaunty K.D."/>
            <person name="Ding Y."/>
            <person name="Dinh H.H."/>
            <person name="Dugan-Rocha S."/>
            <person name="Fulton L.A."/>
            <person name="Gabisi R.A."/>
            <person name="Garner T.T."/>
            <person name="Godfrey J."/>
            <person name="Hawes A.C."/>
            <person name="Hernandez J."/>
            <person name="Hines S."/>
            <person name="Holder M."/>
            <person name="Hume J."/>
            <person name="Jhangiani S.N."/>
            <person name="Joshi V."/>
            <person name="Khan Z.M."/>
            <person name="Kirkness E.F."/>
            <person name="Cree A."/>
            <person name="Fowler R.G."/>
            <person name="Lee S."/>
            <person name="Lewis L.R."/>
            <person name="Li Z."/>
            <person name="Liu Y.-S."/>
            <person name="Moore S.M."/>
            <person name="Muzny D."/>
            <person name="Nazareth L.V."/>
            <person name="Ngo D.N."/>
            <person name="Okwuonu G.O."/>
            <person name="Pai G."/>
            <person name="Parker D."/>
            <person name="Paul H.A."/>
            <person name="Pfannkoch C."/>
            <person name="Pohl C.S."/>
            <person name="Rogers Y.-H.C."/>
            <person name="Ruiz S.J."/>
            <person name="Sabo A."/>
            <person name="Santibanez J."/>
            <person name="Schneider B.W."/>
            <person name="Smith S.M."/>
            <person name="Sodergren E."/>
            <person name="Svatek A.F."/>
            <person name="Utterback T.R."/>
            <person name="Vattathil S."/>
            <person name="Warren W."/>
            <person name="White C.S."/>
            <person name="Chinwalla A.T."/>
            <person name="Feng Y."/>
            <person name="Halpern A.L."/>
            <person name="Hillier L.W."/>
            <person name="Huang X."/>
            <person name="Minx P."/>
            <person name="Nelson J.O."/>
            <person name="Pepin K.H."/>
            <person name="Qin X."/>
            <person name="Sutton G.G."/>
            <person name="Venter E."/>
            <person name="Walenz B.P."/>
            <person name="Wallis J.W."/>
            <person name="Worley K.C."/>
            <person name="Yang S.-P."/>
            <person name="Jones S.M."/>
            <person name="Marra M.A."/>
            <person name="Rocchi M."/>
            <person name="Schein J.E."/>
            <person name="Baertsch R."/>
            <person name="Clarke L."/>
            <person name="Csuros M."/>
            <person name="Glasscock J."/>
            <person name="Harris R.A."/>
            <person name="Havlak P."/>
            <person name="Jackson A.R."/>
            <person name="Jiang H."/>
            <person name="Liu Y."/>
            <person name="Messina D.N."/>
            <person name="Shen Y."/>
            <person name="Song H.X.-Z."/>
            <person name="Wylie T."/>
            <person name="Zhang L."/>
            <person name="Birney E."/>
            <person name="Han K."/>
            <person name="Konkel M.K."/>
            <person name="Lee J."/>
            <person name="Smit A.F.A."/>
            <person name="Ullmer B."/>
            <person name="Wang H."/>
            <person name="Xing J."/>
            <person name="Burhans R."/>
            <person name="Cheng Z."/>
            <person name="Karro J.E."/>
            <person name="Ma J."/>
            <person name="Raney B."/>
            <person name="She X."/>
            <person name="Cox M.J."/>
            <person name="Demuth J.P."/>
            <person name="Dumas L.J."/>
            <person name="Han S.-G."/>
            <person name="Hopkins J."/>
            <person name="Karimpour-Fard A."/>
            <person name="Kim Y.H."/>
            <person name="Pollack J.R."/>
            <person name="Vinar T."/>
            <person name="Addo-Quaye C."/>
            <person name="Degenhardt J."/>
            <person name="Denby A."/>
            <person name="Hubisz M.J."/>
            <person name="Indap A."/>
            <person name="Kosiol C."/>
            <person name="Lahn B.T."/>
            <person name="Lawson H.A."/>
            <person name="Marklein A."/>
            <person name="Nielsen R."/>
            <person name="Vallender E.J."/>
            <person name="Clark A.G."/>
            <person name="Ferguson B."/>
            <person name="Hernandez R.D."/>
            <person name="Hirani K."/>
            <person name="Kehrer-Sawatzki H."/>
            <person name="Kolb J."/>
            <person name="Patil S."/>
            <person name="Pu L.-L."/>
            <person name="Ren Y."/>
            <person name="Smith D.G."/>
            <person name="Wheeler D.A."/>
            <person name="Schenck I."/>
            <person name="Ball E.V."/>
            <person name="Chen R."/>
            <person name="Cooper D.N."/>
            <person name="Giardine B."/>
            <person name="Hsu F."/>
            <person name="Kent W.J."/>
            <person name="Lesk A."/>
            <person name="Nelson D.L."/>
            <person name="O'brien W.E."/>
            <person name="Pruefer K."/>
            <person name="Stenson P.D."/>
            <person name="Wallace J.C."/>
            <person name="Ke H."/>
            <person name="Liu X.-M."/>
            <person name="Wang P."/>
            <person name="Xiang A.P."/>
            <person name="Yang F."/>
            <person name="Barber G.P."/>
            <person name="Haussler D."/>
            <person name="Karolchik D."/>
            <person name="Kern A.D."/>
            <person name="Kuhn R.M."/>
            <person name="Smith K.E."/>
            <person name="Zwieg A.S."/>
        </authorList>
    </citation>
    <scope>NUCLEOTIDE SEQUENCE [LARGE SCALE GENOMIC DNA]</scope>
    <source>
        <strain evidence="20">17573</strain>
    </source>
</reference>
<evidence type="ECO:0000313" key="19">
    <source>
        <dbReference type="Ensembl" id="ENSMMUP00000080737.1"/>
    </source>
</evidence>
<evidence type="ECO:0000256" key="11">
    <source>
        <dbReference type="ARBA" id="ARBA00049036"/>
    </source>
</evidence>
<dbReference type="GO" id="GO:0046513">
    <property type="term" value="P:ceramide biosynthetic process"/>
    <property type="evidence" value="ECO:0007669"/>
    <property type="project" value="Ensembl"/>
</dbReference>
<keyword evidence="6 13" id="KW-0812">Transmembrane</keyword>
<dbReference type="PROSITE" id="PS50071">
    <property type="entry name" value="HOMEOBOX_2"/>
    <property type="match status" value="1"/>
</dbReference>
<comment type="catalytic activity">
    <reaction evidence="11">
        <text>sphinganine + octadecanoyl-CoA = N-(octadecanoyl)-sphinganine + CoA + H(+)</text>
        <dbReference type="Rhea" id="RHEA:36547"/>
        <dbReference type="ChEBI" id="CHEBI:15378"/>
        <dbReference type="ChEBI" id="CHEBI:57287"/>
        <dbReference type="ChEBI" id="CHEBI:57394"/>
        <dbReference type="ChEBI" id="CHEBI:57817"/>
        <dbReference type="ChEBI" id="CHEBI:67033"/>
    </reaction>
    <physiologicalReaction direction="left-to-right" evidence="11">
        <dbReference type="Rhea" id="RHEA:36548"/>
    </physiologicalReaction>
</comment>
<dbReference type="PANTHER" id="PTHR12560">
    <property type="entry name" value="LONGEVITY ASSURANCE FACTOR 1 LAG1"/>
    <property type="match status" value="1"/>
</dbReference>
<dbReference type="Ensembl" id="ENSMMUT00000089671.1">
    <property type="protein sequence ID" value="ENSMMUP00000080737.1"/>
    <property type="gene ID" value="ENSMMUG00000011178.4"/>
</dbReference>
<dbReference type="Bgee" id="ENSMMUG00000011178">
    <property type="expression patterns" value="Expressed in ileum and 20 other cell types or tissues"/>
</dbReference>
<dbReference type="Pfam" id="PF03798">
    <property type="entry name" value="TRAM_LAG1_CLN8"/>
    <property type="match status" value="1"/>
</dbReference>
<dbReference type="VEuPathDB" id="HostDB:ENSMMUG00000011178"/>